<proteinExistence type="predicted"/>
<keyword evidence="3" id="KW-1185">Reference proteome</keyword>
<keyword evidence="1" id="KW-0732">Signal</keyword>
<dbReference type="Proteomes" id="UP001379533">
    <property type="component" value="Chromosome"/>
</dbReference>
<feature type="signal peptide" evidence="1">
    <location>
        <begin position="1"/>
        <end position="20"/>
    </location>
</feature>
<sequence length="322" mass="34360">MTRCTVLASSWLLAMTAACAKSPSHDRAGFVLPGADFFPEGITTTRDGSFFVGSVRTGAILRRGPGSRQFDVFVSGGDPAVRQVQTAEGLLVDEASGVLWVCDGGAPPSHPSAVLGLSLQDGHTVVRHPFPEREAFCNDLTMDDEGALYASDSFAPRILRVAALDKLVNAKAVVWATDRRWEVMPGEYGLNGLAYLQGNVYAVHTQHNELFRIPLTPQGTAGESVAVSLDRPLTRPDGIEIAADGSLLIVESGANRLVRAELQGDRGAISVLATGFEGPTTFALFADSAWVVEGQLDHLADQKPRLPFRIVRQVLDGALVSP</sequence>
<organism evidence="2 3">
    <name type="scientific">Pendulispora brunnea</name>
    <dbReference type="NCBI Taxonomy" id="2905690"/>
    <lineage>
        <taxon>Bacteria</taxon>
        <taxon>Pseudomonadati</taxon>
        <taxon>Myxococcota</taxon>
        <taxon>Myxococcia</taxon>
        <taxon>Myxococcales</taxon>
        <taxon>Sorangiineae</taxon>
        <taxon>Pendulisporaceae</taxon>
        <taxon>Pendulispora</taxon>
    </lineage>
</organism>
<feature type="chain" id="PRO_5046685184" evidence="1">
    <location>
        <begin position="21"/>
        <end position="322"/>
    </location>
</feature>
<dbReference type="PROSITE" id="PS51257">
    <property type="entry name" value="PROKAR_LIPOPROTEIN"/>
    <property type="match status" value="1"/>
</dbReference>
<evidence type="ECO:0000256" key="1">
    <source>
        <dbReference type="SAM" id="SignalP"/>
    </source>
</evidence>
<name>A0ABZ2JUB5_9BACT</name>
<dbReference type="InterPro" id="IPR051262">
    <property type="entry name" value="SMP-30/CGR1_Lactonase"/>
</dbReference>
<accession>A0ABZ2JUB5</accession>
<dbReference type="RefSeq" id="WP_394850991.1">
    <property type="nucleotide sequence ID" value="NZ_CP089982.1"/>
</dbReference>
<dbReference type="PANTHER" id="PTHR47572">
    <property type="entry name" value="LIPOPROTEIN-RELATED"/>
    <property type="match status" value="1"/>
</dbReference>
<gene>
    <name evidence="2" type="ORF">LZC95_26730</name>
</gene>
<dbReference type="PANTHER" id="PTHR47572:SF4">
    <property type="entry name" value="LACTONASE DRP35"/>
    <property type="match status" value="1"/>
</dbReference>
<dbReference type="InterPro" id="IPR011042">
    <property type="entry name" value="6-blade_b-propeller_TolB-like"/>
</dbReference>
<protein>
    <submittedName>
        <fullName evidence="2">Uncharacterized protein</fullName>
    </submittedName>
</protein>
<dbReference type="Gene3D" id="2.120.10.30">
    <property type="entry name" value="TolB, C-terminal domain"/>
    <property type="match status" value="1"/>
</dbReference>
<dbReference type="EMBL" id="CP089982">
    <property type="protein sequence ID" value="WXA90058.1"/>
    <property type="molecule type" value="Genomic_DNA"/>
</dbReference>
<evidence type="ECO:0000313" key="3">
    <source>
        <dbReference type="Proteomes" id="UP001379533"/>
    </source>
</evidence>
<dbReference type="SUPFAM" id="SSF63829">
    <property type="entry name" value="Calcium-dependent phosphotriesterase"/>
    <property type="match status" value="1"/>
</dbReference>
<reference evidence="2 3" key="1">
    <citation type="submission" date="2021-12" db="EMBL/GenBank/DDBJ databases">
        <title>Discovery of the Pendulisporaceae a myxobacterial family with distinct sporulation behavior and unique specialized metabolism.</title>
        <authorList>
            <person name="Garcia R."/>
            <person name="Popoff A."/>
            <person name="Bader C.D."/>
            <person name="Loehr J."/>
            <person name="Walesch S."/>
            <person name="Walt C."/>
            <person name="Boldt J."/>
            <person name="Bunk B."/>
            <person name="Haeckl F.J.F.P.J."/>
            <person name="Gunesch A.P."/>
            <person name="Birkelbach J."/>
            <person name="Nuebel U."/>
            <person name="Pietschmann T."/>
            <person name="Bach T."/>
            <person name="Mueller R."/>
        </authorList>
    </citation>
    <scope>NUCLEOTIDE SEQUENCE [LARGE SCALE GENOMIC DNA]</scope>
    <source>
        <strain evidence="2 3">MSr12523</strain>
    </source>
</reference>
<evidence type="ECO:0000313" key="2">
    <source>
        <dbReference type="EMBL" id="WXA90058.1"/>
    </source>
</evidence>